<feature type="region of interest" description="Disordered" evidence="1">
    <location>
        <begin position="24"/>
        <end position="59"/>
    </location>
</feature>
<dbReference type="EMBL" id="JBHSIU010000021">
    <property type="protein sequence ID" value="MFC5000392.1"/>
    <property type="molecule type" value="Genomic_DNA"/>
</dbReference>
<feature type="signal peptide" evidence="2">
    <location>
        <begin position="1"/>
        <end position="20"/>
    </location>
</feature>
<evidence type="ECO:0000256" key="1">
    <source>
        <dbReference type="SAM" id="MobiDB-lite"/>
    </source>
</evidence>
<reference evidence="4" key="1">
    <citation type="journal article" date="2019" name="Int. J. Syst. Evol. Microbiol.">
        <title>The Global Catalogue of Microorganisms (GCM) 10K type strain sequencing project: providing services to taxonomists for standard genome sequencing and annotation.</title>
        <authorList>
            <consortium name="The Broad Institute Genomics Platform"/>
            <consortium name="The Broad Institute Genome Sequencing Center for Infectious Disease"/>
            <person name="Wu L."/>
            <person name="Ma J."/>
        </authorList>
    </citation>
    <scope>NUCLEOTIDE SEQUENCE [LARGE SCALE GENOMIC DNA]</scope>
    <source>
        <strain evidence="4">CGMCC 4.7152</strain>
    </source>
</reference>
<keyword evidence="4" id="KW-1185">Reference proteome</keyword>
<protein>
    <recommendedName>
        <fullName evidence="5">Lipoprotein</fullName>
    </recommendedName>
</protein>
<sequence>MALRSFLVLAVVASALGGCAAASDESAGAPSVAPSSSPSLQATLAPSRPAAAPSGPGISGTSISGEIVEGVEAGCLLLQTPGTLYLLIGGDRAALQVGKRVTVVGTPQPGLMSTCQQGTPFQVVSVRSG</sequence>
<dbReference type="RefSeq" id="WP_380116948.1">
    <property type="nucleotide sequence ID" value="NZ_JBHSIU010000021.1"/>
</dbReference>
<evidence type="ECO:0000313" key="3">
    <source>
        <dbReference type="EMBL" id="MFC5000392.1"/>
    </source>
</evidence>
<accession>A0ABV9VZK8</accession>
<comment type="caution">
    <text evidence="3">The sequence shown here is derived from an EMBL/GenBank/DDBJ whole genome shotgun (WGS) entry which is preliminary data.</text>
</comment>
<organism evidence="3 4">
    <name type="scientific">Dactylosporangium cerinum</name>
    <dbReference type="NCBI Taxonomy" id="1434730"/>
    <lineage>
        <taxon>Bacteria</taxon>
        <taxon>Bacillati</taxon>
        <taxon>Actinomycetota</taxon>
        <taxon>Actinomycetes</taxon>
        <taxon>Micromonosporales</taxon>
        <taxon>Micromonosporaceae</taxon>
        <taxon>Dactylosporangium</taxon>
    </lineage>
</organism>
<feature type="compositionally biased region" description="Low complexity" evidence="1">
    <location>
        <begin position="26"/>
        <end position="59"/>
    </location>
</feature>
<evidence type="ECO:0000256" key="2">
    <source>
        <dbReference type="SAM" id="SignalP"/>
    </source>
</evidence>
<dbReference type="PROSITE" id="PS51257">
    <property type="entry name" value="PROKAR_LIPOPROTEIN"/>
    <property type="match status" value="1"/>
</dbReference>
<evidence type="ECO:0008006" key="5">
    <source>
        <dbReference type="Google" id="ProtNLM"/>
    </source>
</evidence>
<proteinExistence type="predicted"/>
<gene>
    <name evidence="3" type="ORF">ACFPIJ_21440</name>
</gene>
<name>A0ABV9VZK8_9ACTN</name>
<dbReference type="Proteomes" id="UP001595912">
    <property type="component" value="Unassembled WGS sequence"/>
</dbReference>
<feature type="chain" id="PRO_5045535105" description="Lipoprotein" evidence="2">
    <location>
        <begin position="21"/>
        <end position="129"/>
    </location>
</feature>
<evidence type="ECO:0000313" key="4">
    <source>
        <dbReference type="Proteomes" id="UP001595912"/>
    </source>
</evidence>
<keyword evidence="2" id="KW-0732">Signal</keyword>